<dbReference type="OrthoDB" id="21474at2759"/>
<dbReference type="AlphaFoldDB" id="A0A5C3NJ39"/>
<evidence type="ECO:0000313" key="3">
    <source>
        <dbReference type="Proteomes" id="UP000305948"/>
    </source>
</evidence>
<organism evidence="2 3">
    <name type="scientific">Heliocybe sulcata</name>
    <dbReference type="NCBI Taxonomy" id="5364"/>
    <lineage>
        <taxon>Eukaryota</taxon>
        <taxon>Fungi</taxon>
        <taxon>Dikarya</taxon>
        <taxon>Basidiomycota</taxon>
        <taxon>Agaricomycotina</taxon>
        <taxon>Agaricomycetes</taxon>
        <taxon>Gloeophyllales</taxon>
        <taxon>Gloeophyllaceae</taxon>
        <taxon>Heliocybe</taxon>
    </lineage>
</organism>
<protein>
    <recommendedName>
        <fullName evidence="1">DUF6699 domain-containing protein</fullName>
    </recommendedName>
</protein>
<keyword evidence="3" id="KW-1185">Reference proteome</keyword>
<proteinExistence type="predicted"/>
<evidence type="ECO:0000259" key="1">
    <source>
        <dbReference type="Pfam" id="PF20415"/>
    </source>
</evidence>
<dbReference type="Proteomes" id="UP000305948">
    <property type="component" value="Unassembled WGS sequence"/>
</dbReference>
<dbReference type="EMBL" id="ML213507">
    <property type="protein sequence ID" value="TFK53621.1"/>
    <property type="molecule type" value="Genomic_DNA"/>
</dbReference>
<dbReference type="Pfam" id="PF20415">
    <property type="entry name" value="DUF6699"/>
    <property type="match status" value="1"/>
</dbReference>
<evidence type="ECO:0000313" key="2">
    <source>
        <dbReference type="EMBL" id="TFK53621.1"/>
    </source>
</evidence>
<sequence>MTAGYAHWVPHGGYSNIPYAYGAPPWYPTYTYYVPQTPSYPSPPLFRAPRSVFPDVSKYLAVDTTLLKYDVRTPPDMGINEGYYHYLSCRHAMTRASLSTLHLISKDFPWKFTIKAADGNHVTCAEVWRAIYDGLGQDIEDSEWAIICALGDKRKDEITEAAKSRCGEGELRLKRIDWLGKRTTFVGIEIDADFAQSRCLPGGDDGQETLVVKMCYR</sequence>
<reference evidence="2 3" key="1">
    <citation type="journal article" date="2019" name="Nat. Ecol. Evol.">
        <title>Megaphylogeny resolves global patterns of mushroom evolution.</title>
        <authorList>
            <person name="Varga T."/>
            <person name="Krizsan K."/>
            <person name="Foldi C."/>
            <person name="Dima B."/>
            <person name="Sanchez-Garcia M."/>
            <person name="Sanchez-Ramirez S."/>
            <person name="Szollosi G.J."/>
            <person name="Szarkandi J.G."/>
            <person name="Papp V."/>
            <person name="Albert L."/>
            <person name="Andreopoulos W."/>
            <person name="Angelini C."/>
            <person name="Antonin V."/>
            <person name="Barry K.W."/>
            <person name="Bougher N.L."/>
            <person name="Buchanan P."/>
            <person name="Buyck B."/>
            <person name="Bense V."/>
            <person name="Catcheside P."/>
            <person name="Chovatia M."/>
            <person name="Cooper J."/>
            <person name="Damon W."/>
            <person name="Desjardin D."/>
            <person name="Finy P."/>
            <person name="Geml J."/>
            <person name="Haridas S."/>
            <person name="Hughes K."/>
            <person name="Justo A."/>
            <person name="Karasinski D."/>
            <person name="Kautmanova I."/>
            <person name="Kiss B."/>
            <person name="Kocsube S."/>
            <person name="Kotiranta H."/>
            <person name="LaButti K.M."/>
            <person name="Lechner B.E."/>
            <person name="Liimatainen K."/>
            <person name="Lipzen A."/>
            <person name="Lukacs Z."/>
            <person name="Mihaltcheva S."/>
            <person name="Morgado L.N."/>
            <person name="Niskanen T."/>
            <person name="Noordeloos M.E."/>
            <person name="Ohm R.A."/>
            <person name="Ortiz-Santana B."/>
            <person name="Ovrebo C."/>
            <person name="Racz N."/>
            <person name="Riley R."/>
            <person name="Savchenko A."/>
            <person name="Shiryaev A."/>
            <person name="Soop K."/>
            <person name="Spirin V."/>
            <person name="Szebenyi C."/>
            <person name="Tomsovsky M."/>
            <person name="Tulloss R.E."/>
            <person name="Uehling J."/>
            <person name="Grigoriev I.V."/>
            <person name="Vagvolgyi C."/>
            <person name="Papp T."/>
            <person name="Martin F.M."/>
            <person name="Miettinen O."/>
            <person name="Hibbett D.S."/>
            <person name="Nagy L.G."/>
        </authorList>
    </citation>
    <scope>NUCLEOTIDE SEQUENCE [LARGE SCALE GENOMIC DNA]</scope>
    <source>
        <strain evidence="2 3">OMC1185</strain>
    </source>
</reference>
<name>A0A5C3NJ39_9AGAM</name>
<dbReference type="InterPro" id="IPR046522">
    <property type="entry name" value="DUF6699"/>
</dbReference>
<feature type="domain" description="DUF6699" evidence="1">
    <location>
        <begin position="67"/>
        <end position="189"/>
    </location>
</feature>
<gene>
    <name evidence="2" type="ORF">OE88DRAFT_1655833</name>
</gene>
<accession>A0A5C3NJ39</accession>
<dbReference type="STRING" id="5364.A0A5C3NJ39"/>